<reference evidence="3 4" key="1">
    <citation type="submission" date="2023-08" db="EMBL/GenBank/DDBJ databases">
        <title>A Necator americanus chromosomal reference genome.</title>
        <authorList>
            <person name="Ilik V."/>
            <person name="Petrzelkova K.J."/>
            <person name="Pardy F."/>
            <person name="Fuh T."/>
            <person name="Niatou-Singa F.S."/>
            <person name="Gouil Q."/>
            <person name="Baker L."/>
            <person name="Ritchie M.E."/>
            <person name="Jex A.R."/>
            <person name="Gazzola D."/>
            <person name="Li H."/>
            <person name="Toshio Fujiwara R."/>
            <person name="Zhan B."/>
            <person name="Aroian R.V."/>
            <person name="Pafco B."/>
            <person name="Schwarz E.M."/>
        </authorList>
    </citation>
    <scope>NUCLEOTIDE SEQUENCE [LARGE SCALE GENOMIC DNA]</scope>
    <source>
        <strain evidence="3 4">Aroian</strain>
        <tissue evidence="3">Whole animal</tissue>
    </source>
</reference>
<evidence type="ECO:0000313" key="3">
    <source>
        <dbReference type="EMBL" id="KAK6766140.1"/>
    </source>
</evidence>
<proteinExistence type="predicted"/>
<keyword evidence="4" id="KW-1185">Reference proteome</keyword>
<keyword evidence="2" id="KW-0472">Membrane</keyword>
<evidence type="ECO:0000313" key="4">
    <source>
        <dbReference type="Proteomes" id="UP001303046"/>
    </source>
</evidence>
<organism evidence="3 4">
    <name type="scientific">Necator americanus</name>
    <name type="common">Human hookworm</name>
    <dbReference type="NCBI Taxonomy" id="51031"/>
    <lineage>
        <taxon>Eukaryota</taxon>
        <taxon>Metazoa</taxon>
        <taxon>Ecdysozoa</taxon>
        <taxon>Nematoda</taxon>
        <taxon>Chromadorea</taxon>
        <taxon>Rhabditida</taxon>
        <taxon>Rhabditina</taxon>
        <taxon>Rhabditomorpha</taxon>
        <taxon>Strongyloidea</taxon>
        <taxon>Ancylostomatidae</taxon>
        <taxon>Bunostominae</taxon>
        <taxon>Necator</taxon>
    </lineage>
</organism>
<evidence type="ECO:0000256" key="1">
    <source>
        <dbReference type="SAM" id="MobiDB-lite"/>
    </source>
</evidence>
<dbReference type="EMBL" id="JAVFWL010000006">
    <property type="protein sequence ID" value="KAK6766140.1"/>
    <property type="molecule type" value="Genomic_DNA"/>
</dbReference>
<name>A0ABR1EUM1_NECAM</name>
<feature type="transmembrane region" description="Helical" evidence="2">
    <location>
        <begin position="150"/>
        <end position="171"/>
    </location>
</feature>
<gene>
    <name evidence="3" type="primary">Necator_chrX.g25983</name>
    <name evidence="3" type="ORF">RB195_025817</name>
</gene>
<feature type="compositionally biased region" description="Basic residues" evidence="1">
    <location>
        <begin position="70"/>
        <end position="81"/>
    </location>
</feature>
<protein>
    <submittedName>
        <fullName evidence="3">Uncharacterized protein</fullName>
    </submittedName>
</protein>
<evidence type="ECO:0000256" key="2">
    <source>
        <dbReference type="SAM" id="Phobius"/>
    </source>
</evidence>
<accession>A0ABR1EUM1</accession>
<feature type="compositionally biased region" description="Polar residues" evidence="1">
    <location>
        <begin position="39"/>
        <end position="64"/>
    </location>
</feature>
<dbReference type="Proteomes" id="UP001303046">
    <property type="component" value="Unassembled WGS sequence"/>
</dbReference>
<feature type="region of interest" description="Disordered" evidence="1">
    <location>
        <begin position="198"/>
        <end position="217"/>
    </location>
</feature>
<comment type="caution">
    <text evidence="3">The sequence shown here is derived from an EMBL/GenBank/DDBJ whole genome shotgun (WGS) entry which is preliminary data.</text>
</comment>
<feature type="compositionally biased region" description="Basic residues" evidence="1">
    <location>
        <begin position="198"/>
        <end position="214"/>
    </location>
</feature>
<keyword evidence="2" id="KW-0812">Transmembrane</keyword>
<sequence length="248" mass="28785">MESVESVISTKMDTRLVCATSRESLEASIVFTDAGTAGTGSELSMSDENLESYSTPTGSSLQLDSNRTSSRNRHTHRRLKRTSSASTTTTPPITMFSDVIEDYRLRPSTKSETIERYKIPSLNLFPLTFARVLFSFFWTKRKQSIQIEMILRTTVLLSLIFLLFITSEAAFSRDRFMVRKGGRLERLQKRTLYEWRNAHRQPRHRHHRHKRRRHERDGGMRIEHVLAQMDSFVRPRFGRSAGFLPVQT</sequence>
<keyword evidence="2" id="KW-1133">Transmembrane helix</keyword>
<feature type="region of interest" description="Disordered" evidence="1">
    <location>
        <begin position="38"/>
        <end position="92"/>
    </location>
</feature>